<evidence type="ECO:0008006" key="3">
    <source>
        <dbReference type="Google" id="ProtNLM"/>
    </source>
</evidence>
<dbReference type="Gene3D" id="3.40.50.1820">
    <property type="entry name" value="alpha/beta hydrolase"/>
    <property type="match status" value="1"/>
</dbReference>
<evidence type="ECO:0000313" key="1">
    <source>
        <dbReference type="EMBL" id="RGX26582.1"/>
    </source>
</evidence>
<protein>
    <recommendedName>
        <fullName evidence="3">Esterase</fullName>
    </recommendedName>
</protein>
<dbReference type="EMBL" id="QSBM01000015">
    <property type="protein sequence ID" value="RGX26582.1"/>
    <property type="molecule type" value="Genomic_DNA"/>
</dbReference>
<dbReference type="Proteomes" id="UP000283880">
    <property type="component" value="Unassembled WGS sequence"/>
</dbReference>
<dbReference type="InterPro" id="IPR029058">
    <property type="entry name" value="AB_hydrolase_fold"/>
</dbReference>
<dbReference type="OrthoDB" id="9803578at2"/>
<proteinExistence type="predicted"/>
<reference evidence="1 2" key="1">
    <citation type="submission" date="2018-08" db="EMBL/GenBank/DDBJ databases">
        <title>A genome reference for cultivated species of the human gut microbiota.</title>
        <authorList>
            <person name="Zou Y."/>
            <person name="Xue W."/>
            <person name="Luo G."/>
        </authorList>
    </citation>
    <scope>NUCLEOTIDE SEQUENCE [LARGE SCALE GENOMIC DNA]</scope>
    <source>
        <strain evidence="1 2">AF04-15</strain>
    </source>
</reference>
<comment type="caution">
    <text evidence="1">The sequence shown here is derived from an EMBL/GenBank/DDBJ whole genome shotgun (WGS) entry which is preliminary data.</text>
</comment>
<name>A0A413FBI8_9FIRM</name>
<gene>
    <name evidence="1" type="ORF">DWV29_18545</name>
</gene>
<sequence>MDLFHLVRKLNASEGGKPRFFQCCGHKDGLLEQNRRMRDVFEQEISLQYQYKESRGTHNWYYWNRSLADVLEFFGFLVKTDIYN</sequence>
<dbReference type="RefSeq" id="WP_007710950.1">
    <property type="nucleotide sequence ID" value="NZ_JAWYJI010000132.1"/>
</dbReference>
<dbReference type="SUPFAM" id="SSF53474">
    <property type="entry name" value="alpha/beta-Hydrolases"/>
    <property type="match status" value="1"/>
</dbReference>
<organism evidence="1 2">
    <name type="scientific">Enterocloster asparagiformis</name>
    <dbReference type="NCBI Taxonomy" id="333367"/>
    <lineage>
        <taxon>Bacteria</taxon>
        <taxon>Bacillati</taxon>
        <taxon>Bacillota</taxon>
        <taxon>Clostridia</taxon>
        <taxon>Lachnospirales</taxon>
        <taxon>Lachnospiraceae</taxon>
        <taxon>Enterocloster</taxon>
    </lineage>
</organism>
<dbReference type="AlphaFoldDB" id="A0A413FBI8"/>
<evidence type="ECO:0000313" key="2">
    <source>
        <dbReference type="Proteomes" id="UP000283880"/>
    </source>
</evidence>
<accession>A0A413FBI8</accession>